<dbReference type="InterPro" id="IPR000440">
    <property type="entry name" value="NADH_UbQ/plastoQ_OxRdtase_su3"/>
</dbReference>
<proteinExistence type="inferred from homology"/>
<dbReference type="GO" id="GO:0030964">
    <property type="term" value="C:NADH dehydrogenase complex"/>
    <property type="evidence" value="ECO:0007669"/>
    <property type="project" value="TreeGrafter"/>
</dbReference>
<keyword evidence="9" id="KW-0520">NAD</keyword>
<organism evidence="11">
    <name type="scientific">Opilio parietinus</name>
    <dbReference type="NCBI Taxonomy" id="121214"/>
    <lineage>
        <taxon>Eukaryota</taxon>
        <taxon>Metazoa</taxon>
        <taxon>Ecdysozoa</taxon>
        <taxon>Arthropoda</taxon>
        <taxon>Chelicerata</taxon>
        <taxon>Arachnida</taxon>
        <taxon>Opiliones</taxon>
        <taxon>Palpatores</taxon>
        <taxon>Phalangioidea</taxon>
        <taxon>Phalangiidae</taxon>
        <taxon>Opilio</taxon>
    </lineage>
</organism>
<evidence type="ECO:0000256" key="2">
    <source>
        <dbReference type="ARBA" id="ARBA00008472"/>
    </source>
</evidence>
<keyword evidence="9" id="KW-0830">Ubiquinone</keyword>
<evidence type="ECO:0000313" key="11">
    <source>
        <dbReference type="EMBL" id="ADI92913.1"/>
    </source>
</evidence>
<evidence type="ECO:0000256" key="1">
    <source>
        <dbReference type="ARBA" id="ARBA00004370"/>
    </source>
</evidence>
<evidence type="ECO:0000256" key="9">
    <source>
        <dbReference type="RuleBase" id="RU003640"/>
    </source>
</evidence>
<evidence type="ECO:0000256" key="5">
    <source>
        <dbReference type="ARBA" id="ARBA00022692"/>
    </source>
</evidence>
<dbReference type="AlphaFoldDB" id="E3UHH2"/>
<sequence>MLSLFLMFALMLSILVMFLSSNIAKSHYNLLEKMTPFECGFNPSNKSRVPFSLQFFLIALIFIIFDIEIILIIPAPLFSMKSLPLSLSITLLILIIFLGLLHEWKEGSLKWV</sequence>
<reference evidence="11" key="1">
    <citation type="journal article" date="2010" name="Mitochondrial DNA">
        <title>The mitochondrial genome of Opilio parietinus (Arachnida: Opiliones).</title>
        <authorList>
            <person name="Podsiadlowski L."/>
            <person name="Fahrein K."/>
        </authorList>
    </citation>
    <scope>NUCLEOTIDE SEQUENCE</scope>
</reference>
<evidence type="ECO:0000256" key="4">
    <source>
        <dbReference type="ARBA" id="ARBA00022448"/>
    </source>
</evidence>
<dbReference type="GO" id="GO:0031966">
    <property type="term" value="C:mitochondrial membrane"/>
    <property type="evidence" value="ECO:0007669"/>
    <property type="project" value="UniProtKB-SubCell"/>
</dbReference>
<keyword evidence="9" id="KW-0679">Respiratory chain</keyword>
<dbReference type="Gene3D" id="1.20.58.1610">
    <property type="entry name" value="NADH:ubiquinone/plastoquinone oxidoreductase, chain 3"/>
    <property type="match status" value="1"/>
</dbReference>
<dbReference type="RefSeq" id="YP_004021831.1">
    <property type="nucleotide sequence ID" value="NC_014700.1"/>
</dbReference>
<name>E3UHH2_9ARAC</name>
<evidence type="ECO:0000256" key="8">
    <source>
        <dbReference type="ARBA" id="ARBA00049551"/>
    </source>
</evidence>
<comment type="function">
    <text evidence="9">Core subunit of the mitochondrial membrane respiratory chain NADH dehydrogenase (Complex I) which catalyzes electron transfer from NADH through the respiratory chain, using ubiquinone as an electron acceptor. Essential for the catalytic activity of complex I.</text>
</comment>
<feature type="signal peptide" evidence="10">
    <location>
        <begin position="1"/>
        <end position="24"/>
    </location>
</feature>
<keyword evidence="5 9" id="KW-0812">Transmembrane</keyword>
<dbReference type="Pfam" id="PF00507">
    <property type="entry name" value="Oxidored_q4"/>
    <property type="match status" value="1"/>
</dbReference>
<keyword evidence="9" id="KW-1278">Translocase</keyword>
<feature type="chain" id="PRO_5003182224" description="NADH-ubiquinone oxidoreductase chain 3" evidence="10">
    <location>
        <begin position="25"/>
        <end position="112"/>
    </location>
</feature>
<dbReference type="InterPro" id="IPR038430">
    <property type="entry name" value="NDAH_ubi_oxred_su3_sf"/>
</dbReference>
<keyword evidence="7 9" id="KW-0472">Membrane</keyword>
<accession>E3UHH2</accession>
<keyword evidence="10" id="KW-0732">Signal</keyword>
<keyword evidence="9" id="KW-0249">Electron transport</keyword>
<comment type="similarity">
    <text evidence="2 9">Belongs to the complex I subunit 3 family.</text>
</comment>
<dbReference type="GO" id="GO:0008137">
    <property type="term" value="F:NADH dehydrogenase (ubiquinone) activity"/>
    <property type="evidence" value="ECO:0007669"/>
    <property type="project" value="UniProtKB-UniRule"/>
</dbReference>
<keyword evidence="4 9" id="KW-0813">Transport</keyword>
<feature type="transmembrane region" description="Helical" evidence="9">
    <location>
        <begin position="51"/>
        <end position="73"/>
    </location>
</feature>
<protein>
    <recommendedName>
        <fullName evidence="3 9">NADH-ubiquinone oxidoreductase chain 3</fullName>
        <ecNumber evidence="9">7.1.1.2</ecNumber>
    </recommendedName>
</protein>
<keyword evidence="6 9" id="KW-1133">Transmembrane helix</keyword>
<dbReference type="EMBL" id="HM367070">
    <property type="protein sequence ID" value="ADI92913.1"/>
    <property type="molecule type" value="Genomic_DNA"/>
</dbReference>
<dbReference type="GeneID" id="9978570"/>
<evidence type="ECO:0000256" key="7">
    <source>
        <dbReference type="ARBA" id="ARBA00023136"/>
    </source>
</evidence>
<comment type="subcellular location">
    <subcellularLocation>
        <location evidence="1">Membrane</location>
    </subcellularLocation>
    <subcellularLocation>
        <location evidence="9">Mitochondrion membrane</location>
        <topology evidence="9">Multi-pass membrane protein</topology>
    </subcellularLocation>
</comment>
<dbReference type="CTD" id="4537"/>
<geneLocation type="mitochondrion" evidence="11"/>
<comment type="catalytic activity">
    <reaction evidence="8 9">
        <text>a ubiquinone + NADH + 5 H(+)(in) = a ubiquinol + NAD(+) + 4 H(+)(out)</text>
        <dbReference type="Rhea" id="RHEA:29091"/>
        <dbReference type="Rhea" id="RHEA-COMP:9565"/>
        <dbReference type="Rhea" id="RHEA-COMP:9566"/>
        <dbReference type="ChEBI" id="CHEBI:15378"/>
        <dbReference type="ChEBI" id="CHEBI:16389"/>
        <dbReference type="ChEBI" id="CHEBI:17976"/>
        <dbReference type="ChEBI" id="CHEBI:57540"/>
        <dbReference type="ChEBI" id="CHEBI:57945"/>
        <dbReference type="EC" id="7.1.1.2"/>
    </reaction>
</comment>
<dbReference type="PANTHER" id="PTHR11058">
    <property type="entry name" value="NADH-UBIQUINONE OXIDOREDUCTASE CHAIN 3"/>
    <property type="match status" value="1"/>
</dbReference>
<dbReference type="EC" id="7.1.1.2" evidence="9"/>
<evidence type="ECO:0000256" key="3">
    <source>
        <dbReference type="ARBA" id="ARBA00021007"/>
    </source>
</evidence>
<keyword evidence="9 11" id="KW-0496">Mitochondrion</keyword>
<gene>
    <name evidence="11" type="primary">ND3</name>
</gene>
<evidence type="ECO:0000256" key="6">
    <source>
        <dbReference type="ARBA" id="ARBA00022989"/>
    </source>
</evidence>
<feature type="transmembrane region" description="Helical" evidence="9">
    <location>
        <begin position="85"/>
        <end position="102"/>
    </location>
</feature>
<evidence type="ECO:0000256" key="10">
    <source>
        <dbReference type="SAM" id="SignalP"/>
    </source>
</evidence>
<dbReference type="PANTHER" id="PTHR11058:SF9">
    <property type="entry name" value="NADH-UBIQUINONE OXIDOREDUCTASE CHAIN 3"/>
    <property type="match status" value="1"/>
</dbReference>